<feature type="domain" description="Pyruvate kinase C-terminal" evidence="28">
    <location>
        <begin position="456"/>
        <end position="546"/>
    </location>
</feature>
<evidence type="ECO:0000256" key="23">
    <source>
        <dbReference type="ARBA" id="ARBA00061463"/>
    </source>
</evidence>
<feature type="transmembrane region" description="Helical" evidence="25">
    <location>
        <begin position="1017"/>
        <end position="1038"/>
    </location>
</feature>
<dbReference type="InterPro" id="IPR018209">
    <property type="entry name" value="Pyrv_Knase_AS"/>
</dbReference>
<dbReference type="PROSITE" id="PS00110">
    <property type="entry name" value="PYRUVATE_KINASE"/>
    <property type="match status" value="1"/>
</dbReference>
<keyword evidence="20 24" id="KW-0324">Glycolysis</keyword>
<evidence type="ECO:0000256" key="1">
    <source>
        <dbReference type="ARBA" id="ARBA00001946"/>
    </source>
</evidence>
<sequence>MAVYSDSMLQKIFAKSPTFDLNKRVFGKPVTISGGAISCNERNLKSKGKIAVKAAAEAGVMGLKNYEVNLDLGFDVVAERELREKGFLGMRKTKLVCTIGPACCSLEDLERLAMRGMNVARLNMCHNTREWHRDVIGKIKKLNEEKGFSVSVMIDTEGSLIHVVDHGVPSSIKAEEGSVWVFTAQKFGGSRPFTVQANYQGFSEGIMVGDELVIDGGMARFEVVEKMGDDLHCKCTDPGLFLPRAKLSFWRDGKLSYHGLPTLSTKDWADVDFGISEGVDFIAMSFVNDADSVKDLKNHLFAKSSKSIRVLAKIETLESLQKLEEIVEASDGIMVARGDLGVEVPLEQIPTVQEDITRLCRQMNKPVIIASQLLESMVEYPTPTRAEVADVSEAVRQYADALMLSGESAIGFHGQKALSVLQMASSRMELWSREENRQSSISNRQLGGSLSDCIAEEICSCAVQMANNLGVDAIFVYTKHGEMASLLSRNRPYPPIFAFTSDSDARMALNLQWGVIPILVDLADDMEANISKTIDLMRTNGMVSVKGKVKEETSCPRQKGAHTLFILVVLFLFHYDDCEWINPQCLKESLYQVPELPYVAYTWFCYSRIFAIRSKVDHIATCCLHKNVRETCNRRKVIILAPLQRREEPTESLFMKELKRRGMNPTSLLEETNRGNYGVEDEMKIGEDDRGFSKRNSVSTELDKSLSNQRERSMALNSEGLEGLIPRAKLLLTLGGTFFLGFWPLILITVALFSCLYFGVSVGSLCMYTCSSCHDYKLEWFGHEIRLRAASEAPFIFSDTSLRYRKAAMATVPVNEQSFALDIVKTDDDGRLNRSGFLLLLCGILLQFFAFFCGPFAGSLISASAHIITAVIGSGVLSLAWAMAQLGWIAGPVSLLIFSVITWYTSCLLADCYRFPGPLEGTRTYTYMGAVKSQLGGIKYTLCGISQYTNLVGTSIGYTITASISMAAIKRSNCFHKEGHDAECHASTNMFMIIFGIVQIIMSQLPDFHDLSGLSTLAALMSFAYTLIGIGLSIAEIAGGKDVKTSLTGTVVGVDVTGTEKTWNCFQAIGNIAFAYTYSSILVEIQDTLKSSPPENKVMKKASLVGVATTTSLYMMCGTLGYAAFGNKAPGNFLTGFGFYEPYWLIDFANLCIAIHLVGAYQVYTQPIFKLVEDSFRKKMPESGFITKEHPVHIPLYGVVQVNSFRLLWRTAYVIVSSVLAMIFPFFNSVLGLIGAMSFWPLTLYFPVQMYISQAKISRFTFTWTWLTILTVSCLIISLISAAACVQGLITELHAFEPFKFVS</sequence>
<dbReference type="Gene3D" id="3.20.20.60">
    <property type="entry name" value="Phosphoenolpyruvate-binding domains"/>
    <property type="match status" value="1"/>
</dbReference>
<feature type="transmembrane region" description="Helical" evidence="25">
    <location>
        <begin position="895"/>
        <end position="916"/>
    </location>
</feature>
<dbReference type="InterPro" id="IPR015793">
    <property type="entry name" value="Pyrv_Knase_brl"/>
</dbReference>
<dbReference type="EC" id="2.7.1.40" evidence="6 24"/>
<dbReference type="GO" id="GO:0030955">
    <property type="term" value="F:potassium ion binding"/>
    <property type="evidence" value="ECO:0007669"/>
    <property type="project" value="InterPro"/>
</dbReference>
<dbReference type="Pfam" id="PF01490">
    <property type="entry name" value="Aa_trans"/>
    <property type="match status" value="1"/>
</dbReference>
<evidence type="ECO:0000256" key="3">
    <source>
        <dbReference type="ARBA" id="ARBA00004236"/>
    </source>
</evidence>
<keyword evidence="9 24" id="KW-0808">Transferase</keyword>
<keyword evidence="7" id="KW-0813">Transport</keyword>
<dbReference type="Gene3D" id="2.40.33.10">
    <property type="entry name" value="PK beta-barrel domain-like"/>
    <property type="match status" value="1"/>
</dbReference>
<dbReference type="GO" id="GO:0006865">
    <property type="term" value="P:amino acid transport"/>
    <property type="evidence" value="ECO:0007669"/>
    <property type="project" value="UniProtKB-KW"/>
</dbReference>
<evidence type="ECO:0000256" key="19">
    <source>
        <dbReference type="ARBA" id="ARBA00023136"/>
    </source>
</evidence>
<evidence type="ECO:0000256" key="4">
    <source>
        <dbReference type="ARBA" id="ARBA00004997"/>
    </source>
</evidence>
<evidence type="ECO:0000256" key="9">
    <source>
        <dbReference type="ARBA" id="ARBA00022679"/>
    </source>
</evidence>
<keyword evidence="8" id="KW-1003">Cell membrane</keyword>
<feature type="domain" description="Pyruvate kinase barrel" evidence="26">
    <location>
        <begin position="90"/>
        <end position="414"/>
    </location>
</feature>
<keyword evidence="18 25" id="KW-1133">Transmembrane helix</keyword>
<comment type="pathway">
    <text evidence="4 24">Carbohydrate degradation; glycolysis; pyruvate from D-glyceraldehyde 3-phosphate: step 5/5.</text>
</comment>
<evidence type="ECO:0000259" key="27">
    <source>
        <dbReference type="Pfam" id="PF01490"/>
    </source>
</evidence>
<dbReference type="Pfam" id="PF00224">
    <property type="entry name" value="PK"/>
    <property type="match status" value="1"/>
</dbReference>
<evidence type="ECO:0000313" key="29">
    <source>
        <dbReference type="EMBL" id="KAB5541220.1"/>
    </source>
</evidence>
<evidence type="ECO:0000256" key="15">
    <source>
        <dbReference type="ARBA" id="ARBA00022842"/>
    </source>
</evidence>
<dbReference type="UniPathway" id="UPA00109">
    <property type="reaction ID" value="UER00188"/>
</dbReference>
<protein>
    <recommendedName>
        <fullName evidence="6 24">Pyruvate kinase</fullName>
        <ecNumber evidence="6 24">2.7.1.40</ecNumber>
    </recommendedName>
</protein>
<feature type="transmembrane region" description="Helical" evidence="25">
    <location>
        <begin position="837"/>
        <end position="857"/>
    </location>
</feature>
<proteinExistence type="inferred from homology"/>
<evidence type="ECO:0000256" key="2">
    <source>
        <dbReference type="ARBA" id="ARBA00001958"/>
    </source>
</evidence>
<feature type="transmembrane region" description="Helical" evidence="25">
    <location>
        <begin position="1207"/>
        <end position="1227"/>
    </location>
</feature>
<evidence type="ECO:0000256" key="6">
    <source>
        <dbReference type="ARBA" id="ARBA00012142"/>
    </source>
</evidence>
<evidence type="ECO:0000256" key="12">
    <source>
        <dbReference type="ARBA" id="ARBA00022741"/>
    </source>
</evidence>
<accession>A0A5N5LEZ5</accession>
<comment type="cofactor">
    <cofactor evidence="1">
        <name>Mg(2+)</name>
        <dbReference type="ChEBI" id="CHEBI:18420"/>
    </cofactor>
</comment>
<dbReference type="SUPFAM" id="SSF52935">
    <property type="entry name" value="PK C-terminal domain-like"/>
    <property type="match status" value="1"/>
</dbReference>
<evidence type="ECO:0000259" key="26">
    <source>
        <dbReference type="Pfam" id="PF00224"/>
    </source>
</evidence>
<keyword evidence="19 25" id="KW-0472">Membrane</keyword>
<keyword evidence="12" id="KW-0547">Nucleotide-binding</keyword>
<keyword evidence="14" id="KW-0067">ATP-binding</keyword>
<evidence type="ECO:0000256" key="24">
    <source>
        <dbReference type="RuleBase" id="RU000504"/>
    </source>
</evidence>
<feature type="transmembrane region" description="Helical" evidence="25">
    <location>
        <begin position="730"/>
        <end position="758"/>
    </location>
</feature>
<evidence type="ECO:0000256" key="16">
    <source>
        <dbReference type="ARBA" id="ARBA00022847"/>
    </source>
</evidence>
<feature type="transmembrane region" description="Helical" evidence="25">
    <location>
        <begin position="1264"/>
        <end position="1290"/>
    </location>
</feature>
<dbReference type="InterPro" id="IPR015795">
    <property type="entry name" value="Pyrv_Knase_C"/>
</dbReference>
<dbReference type="GO" id="GO:0016301">
    <property type="term" value="F:kinase activity"/>
    <property type="evidence" value="ECO:0007669"/>
    <property type="project" value="UniProtKB-KW"/>
</dbReference>
<keyword evidence="16" id="KW-0769">Symport</keyword>
<evidence type="ECO:0000256" key="25">
    <source>
        <dbReference type="SAM" id="Phobius"/>
    </source>
</evidence>
<dbReference type="Pfam" id="PF02887">
    <property type="entry name" value="PK_C"/>
    <property type="match status" value="1"/>
</dbReference>
<comment type="cofactor">
    <cofactor evidence="2">
        <name>K(+)</name>
        <dbReference type="ChEBI" id="CHEBI:29103"/>
    </cofactor>
</comment>
<evidence type="ECO:0000256" key="13">
    <source>
        <dbReference type="ARBA" id="ARBA00022777"/>
    </source>
</evidence>
<dbReference type="GO" id="GO:0005886">
    <property type="term" value="C:plasma membrane"/>
    <property type="evidence" value="ECO:0007669"/>
    <property type="project" value="UniProtKB-SubCell"/>
</dbReference>
<evidence type="ECO:0000256" key="8">
    <source>
        <dbReference type="ARBA" id="ARBA00022475"/>
    </source>
</evidence>
<evidence type="ECO:0000259" key="28">
    <source>
        <dbReference type="Pfam" id="PF02887"/>
    </source>
</evidence>
<feature type="transmembrane region" description="Helical" evidence="25">
    <location>
        <begin position="1143"/>
        <end position="1164"/>
    </location>
</feature>
<keyword evidence="15 24" id="KW-0460">Magnesium</keyword>
<dbReference type="GO" id="GO:0015293">
    <property type="term" value="F:symporter activity"/>
    <property type="evidence" value="ECO:0007669"/>
    <property type="project" value="UniProtKB-KW"/>
</dbReference>
<comment type="caution">
    <text evidence="29">The sequence shown here is derived from an EMBL/GenBank/DDBJ whole genome shotgun (WGS) entry which is preliminary data.</text>
</comment>
<keyword evidence="21" id="KW-0670">Pyruvate</keyword>
<dbReference type="EMBL" id="VDCV01000009">
    <property type="protein sequence ID" value="KAB5541220.1"/>
    <property type="molecule type" value="Genomic_DNA"/>
</dbReference>
<keyword evidence="13 24" id="KW-0418">Kinase</keyword>
<keyword evidence="30" id="KW-1185">Reference proteome</keyword>
<feature type="transmembrane region" description="Helical" evidence="25">
    <location>
        <begin position="989"/>
        <end position="1005"/>
    </location>
</feature>
<evidence type="ECO:0000256" key="7">
    <source>
        <dbReference type="ARBA" id="ARBA00022448"/>
    </source>
</evidence>
<evidence type="ECO:0000256" key="11">
    <source>
        <dbReference type="ARBA" id="ARBA00022723"/>
    </source>
</evidence>
<dbReference type="InterPro" id="IPR011037">
    <property type="entry name" value="Pyrv_Knase-like_insert_dom_sf"/>
</dbReference>
<feature type="transmembrane region" description="Helical" evidence="25">
    <location>
        <begin position="863"/>
        <end position="883"/>
    </location>
</feature>
<evidence type="ECO:0000256" key="22">
    <source>
        <dbReference type="ARBA" id="ARBA00048152"/>
    </source>
</evidence>
<dbReference type="GO" id="GO:0004743">
    <property type="term" value="F:pyruvate kinase activity"/>
    <property type="evidence" value="ECO:0007669"/>
    <property type="project" value="UniProtKB-EC"/>
</dbReference>
<comment type="similarity">
    <text evidence="5 24">Belongs to the pyruvate kinase family.</text>
</comment>
<dbReference type="FunFam" id="1.20.1740.10:FF:000055">
    <property type="entry name" value="Amino acid permease 6"/>
    <property type="match status" value="1"/>
</dbReference>
<evidence type="ECO:0000256" key="21">
    <source>
        <dbReference type="ARBA" id="ARBA00023317"/>
    </source>
</evidence>
<comment type="similarity">
    <text evidence="23">Belongs to the amino acid/polyamine transporter 2 family. Amino acid/auxin permease (AAAP) (TC 2.A.18.2) subfamily.</text>
</comment>
<comment type="catalytic activity">
    <reaction evidence="22 24">
        <text>pyruvate + ATP = phosphoenolpyruvate + ADP + H(+)</text>
        <dbReference type="Rhea" id="RHEA:18157"/>
        <dbReference type="ChEBI" id="CHEBI:15361"/>
        <dbReference type="ChEBI" id="CHEBI:15378"/>
        <dbReference type="ChEBI" id="CHEBI:30616"/>
        <dbReference type="ChEBI" id="CHEBI:58702"/>
        <dbReference type="ChEBI" id="CHEBI:456216"/>
        <dbReference type="EC" id="2.7.1.40"/>
    </reaction>
</comment>
<gene>
    <name evidence="29" type="ORF">DKX38_014194</name>
</gene>
<dbReference type="SUPFAM" id="SSF50800">
    <property type="entry name" value="PK beta-barrel domain-like"/>
    <property type="match status" value="1"/>
</dbReference>
<feature type="domain" description="Amino acid transporter transmembrane" evidence="27">
    <location>
        <begin position="858"/>
        <end position="1290"/>
    </location>
</feature>
<dbReference type="InterPro" id="IPR001697">
    <property type="entry name" value="Pyr_Knase"/>
</dbReference>
<keyword evidence="10 25" id="KW-0812">Transmembrane</keyword>
<keyword evidence="11" id="KW-0479">Metal-binding</keyword>
<dbReference type="Proteomes" id="UP000326939">
    <property type="component" value="Chromosome 9"/>
</dbReference>
<dbReference type="SUPFAM" id="SSF51621">
    <property type="entry name" value="Phosphoenolpyruvate/pyruvate domain"/>
    <property type="match status" value="1"/>
</dbReference>
<keyword evidence="17" id="KW-0029">Amino-acid transport</keyword>
<dbReference type="NCBIfam" id="TIGR01064">
    <property type="entry name" value="pyruv_kin"/>
    <property type="match status" value="1"/>
</dbReference>
<evidence type="ECO:0000256" key="20">
    <source>
        <dbReference type="ARBA" id="ARBA00023152"/>
    </source>
</evidence>
<dbReference type="GO" id="GO:0009570">
    <property type="term" value="C:chloroplast stroma"/>
    <property type="evidence" value="ECO:0007669"/>
    <property type="project" value="UniProtKB-ARBA"/>
</dbReference>
<dbReference type="InterPro" id="IPR040442">
    <property type="entry name" value="Pyrv_kinase-like_dom_sf"/>
</dbReference>
<dbReference type="InterPro" id="IPR015813">
    <property type="entry name" value="Pyrv/PenolPyrv_kinase-like_dom"/>
</dbReference>
<feature type="transmembrane region" description="Helical" evidence="25">
    <location>
        <begin position="948"/>
        <end position="969"/>
    </location>
</feature>
<evidence type="ECO:0000256" key="5">
    <source>
        <dbReference type="ARBA" id="ARBA00008663"/>
    </source>
</evidence>
<dbReference type="GO" id="GO:0000287">
    <property type="term" value="F:magnesium ion binding"/>
    <property type="evidence" value="ECO:0007669"/>
    <property type="project" value="InterPro"/>
</dbReference>
<dbReference type="InterPro" id="IPR036918">
    <property type="entry name" value="Pyrv_Knase_C_sf"/>
</dbReference>
<dbReference type="FunFam" id="3.20.20.60:FF:000025">
    <property type="entry name" value="Pyruvate kinase"/>
    <property type="match status" value="1"/>
</dbReference>
<evidence type="ECO:0000256" key="17">
    <source>
        <dbReference type="ARBA" id="ARBA00022970"/>
    </source>
</evidence>
<name>A0A5N5LEZ5_9ROSI</name>
<dbReference type="InterPro" id="IPR015806">
    <property type="entry name" value="Pyrv_Knase_insert_dom_sf"/>
</dbReference>
<reference evidence="30" key="1">
    <citation type="journal article" date="2019" name="Gigascience">
        <title>De novo genome assembly of the endangered Acer yangbiense, a plant species with extremely small populations endemic to Yunnan Province, China.</title>
        <authorList>
            <person name="Yang J."/>
            <person name="Wariss H.M."/>
            <person name="Tao L."/>
            <person name="Zhang R."/>
            <person name="Yun Q."/>
            <person name="Hollingsworth P."/>
            <person name="Dao Z."/>
            <person name="Luo G."/>
            <person name="Guo H."/>
            <person name="Ma Y."/>
            <person name="Sun W."/>
        </authorList>
    </citation>
    <scope>NUCLEOTIDE SEQUENCE [LARGE SCALE GENOMIC DNA]</scope>
    <source>
        <strain evidence="30">cv. br00</strain>
    </source>
</reference>
<comment type="subcellular location">
    <subcellularLocation>
        <location evidence="3">Cell membrane</location>
    </subcellularLocation>
</comment>
<dbReference type="PANTHER" id="PTHR11817">
    <property type="entry name" value="PYRUVATE KINASE"/>
    <property type="match status" value="1"/>
</dbReference>
<evidence type="ECO:0000256" key="18">
    <source>
        <dbReference type="ARBA" id="ARBA00022989"/>
    </source>
</evidence>
<feature type="transmembrane region" description="Helical" evidence="25">
    <location>
        <begin position="1102"/>
        <end position="1123"/>
    </location>
</feature>
<dbReference type="InterPro" id="IPR013057">
    <property type="entry name" value="AA_transpt_TM"/>
</dbReference>
<evidence type="ECO:0000256" key="10">
    <source>
        <dbReference type="ARBA" id="ARBA00022692"/>
    </source>
</evidence>
<organism evidence="29 30">
    <name type="scientific">Salix brachista</name>
    <dbReference type="NCBI Taxonomy" id="2182728"/>
    <lineage>
        <taxon>Eukaryota</taxon>
        <taxon>Viridiplantae</taxon>
        <taxon>Streptophyta</taxon>
        <taxon>Embryophyta</taxon>
        <taxon>Tracheophyta</taxon>
        <taxon>Spermatophyta</taxon>
        <taxon>Magnoliopsida</taxon>
        <taxon>eudicotyledons</taxon>
        <taxon>Gunneridae</taxon>
        <taxon>Pentapetalae</taxon>
        <taxon>rosids</taxon>
        <taxon>fabids</taxon>
        <taxon>Malpighiales</taxon>
        <taxon>Salicaceae</taxon>
        <taxon>Saliceae</taxon>
        <taxon>Salix</taxon>
    </lineage>
</organism>
<dbReference type="Gene3D" id="3.40.1380.20">
    <property type="entry name" value="Pyruvate kinase, C-terminal domain"/>
    <property type="match status" value="1"/>
</dbReference>
<evidence type="ECO:0000313" key="30">
    <source>
        <dbReference type="Proteomes" id="UP000326939"/>
    </source>
</evidence>
<dbReference type="GO" id="GO:0005524">
    <property type="term" value="F:ATP binding"/>
    <property type="evidence" value="ECO:0007669"/>
    <property type="project" value="UniProtKB-KW"/>
</dbReference>
<evidence type="ECO:0000256" key="14">
    <source>
        <dbReference type="ARBA" id="ARBA00022840"/>
    </source>
</evidence>
<dbReference type="PRINTS" id="PR01050">
    <property type="entry name" value="PYRUVTKNASE"/>
</dbReference>